<feature type="transmembrane region" description="Helical" evidence="1">
    <location>
        <begin position="489"/>
        <end position="509"/>
    </location>
</feature>
<protein>
    <submittedName>
        <fullName evidence="3">NACHT domain-containing protein</fullName>
    </submittedName>
</protein>
<dbReference type="EMBL" id="CP127173">
    <property type="protein sequence ID" value="WIV55598.1"/>
    <property type="molecule type" value="Genomic_DNA"/>
</dbReference>
<feature type="transmembrane region" description="Helical" evidence="1">
    <location>
        <begin position="426"/>
        <end position="445"/>
    </location>
</feature>
<feature type="transmembrane region" description="Helical" evidence="1">
    <location>
        <begin position="606"/>
        <end position="625"/>
    </location>
</feature>
<dbReference type="RefSeq" id="WP_285452642.1">
    <property type="nucleotide sequence ID" value="NZ_CP127173.1"/>
</dbReference>
<accession>A0ABY8XJ23</accession>
<feature type="transmembrane region" description="Helical" evidence="1">
    <location>
        <begin position="457"/>
        <end position="477"/>
    </location>
</feature>
<dbReference type="InterPro" id="IPR007111">
    <property type="entry name" value="NACHT_NTPase"/>
</dbReference>
<keyword evidence="1" id="KW-0812">Transmembrane</keyword>
<evidence type="ECO:0000313" key="4">
    <source>
        <dbReference type="Proteomes" id="UP001227101"/>
    </source>
</evidence>
<feature type="transmembrane region" description="Helical" evidence="1">
    <location>
        <begin position="529"/>
        <end position="550"/>
    </location>
</feature>
<evidence type="ECO:0000259" key="2">
    <source>
        <dbReference type="PROSITE" id="PS50837"/>
    </source>
</evidence>
<feature type="transmembrane region" description="Helical" evidence="1">
    <location>
        <begin position="42"/>
        <end position="61"/>
    </location>
</feature>
<dbReference type="Gene3D" id="3.40.50.300">
    <property type="entry name" value="P-loop containing nucleotide triphosphate hydrolases"/>
    <property type="match status" value="1"/>
</dbReference>
<dbReference type="PROSITE" id="PS50837">
    <property type="entry name" value="NACHT"/>
    <property type="match status" value="1"/>
</dbReference>
<evidence type="ECO:0000313" key="3">
    <source>
        <dbReference type="EMBL" id="WIV55598.1"/>
    </source>
</evidence>
<dbReference type="InterPro" id="IPR027417">
    <property type="entry name" value="P-loop_NTPase"/>
</dbReference>
<evidence type="ECO:0000256" key="1">
    <source>
        <dbReference type="SAM" id="Phobius"/>
    </source>
</evidence>
<feature type="transmembrane region" description="Helical" evidence="1">
    <location>
        <begin position="571"/>
        <end position="594"/>
    </location>
</feature>
<dbReference type="Pfam" id="PF05729">
    <property type="entry name" value="NACHT"/>
    <property type="match status" value="1"/>
</dbReference>
<feature type="domain" description="NACHT" evidence="2">
    <location>
        <begin position="158"/>
        <end position="267"/>
    </location>
</feature>
<feature type="transmembrane region" description="Helical" evidence="1">
    <location>
        <begin position="661"/>
        <end position="679"/>
    </location>
</feature>
<keyword evidence="1" id="KW-1133">Transmembrane helix</keyword>
<feature type="transmembrane region" description="Helical" evidence="1">
    <location>
        <begin position="637"/>
        <end position="655"/>
    </location>
</feature>
<sequence>MSRRRRRVLFVTTGFVVAIIGVLSAISLVTSSLEENVSYGNIVASLIGMGTTAASVIAFSLRRQPTPPGTQAADEIAARMLTEWTAEIRHRRQHFGNARTVPLTWRKSDPVLAADPATVFGDDGHFGKVELKLDGRTGTNPDQAALNLAEAFNSVPSRRLVVIGKPGSGKTFLGIILNIGLLRSRTPGSAVPMFLSLSSWDPVVDSLDDWLVDTLASLHYGDDPAIPRTLLSQQLVLPILDGLDELPEHLRRPAISRINETLQGDLPLVLTCRSNEYREEITGGAPVLLRAPVVEILPVRTADVVRALQDNPRWADVVDHIEKHPRSPIGTTLTTPLMLSLFTATFERRDPQVFLDKEFKTGHAVENYLLDQLVDTAYPPAGTEAASEEKRWLTHLAEYLHGHGERDLDWWTLAERKVSSAGSIPVAFFAAVLVLTGVKSLVHLITGTELLGLQPLLFDTPAVGIFLLGLTTSALGLSTSPPTRRRGFWSGAVTGTLGVVVIGCLYIALEVSSLDGNSDFTDVAKICAKATALLASALVAGSAAGIHQLVRRATTMPKKGGPAQFLRQSRRTAVLSSLAGGLTAGAVSIPLATVAASLGGHFGERIAIAFAFPTVAGIHLPHTAYYGIWPSSVSADFLLAATGMAEVFVLAAAILLGSHPWTWFAITRVLLFVGRRAPLRAIHRLDGARDHGVLRVAGASYQFWHVTLQERLVSEAQKKPAHRRTGWRIAGVTVAAAVLITAVSLIAFNEPQACTPTGWPGLDARISRTVDDRESGCFAYLGEDDLHHLARTAADSELLAKIASVRESEDPSDYSIVVVAGKFPDIPAADLRAVLQGIAAAQSLAEEPIVVDFVYVDGEGAGDASMNALTSTYTELKGASHPHRGERPTAIVTLDGNHSRVDVPYLDDPVVIAIPDPELPRLASRYAEALVKNRLDFTKAAGGPLPGELKDGISDEECAQLKSGSGGSNHTYDLRGVVLSDALLNRAADCGAHNLLIAGEQAPALRPRLEGLRALSFDYVRDNSAELTGACRQKLGPNAPRRMTDSCIALLSGGSDFDVDFSTLLSGR</sequence>
<name>A0ABY8XJ23_9PSEU</name>
<proteinExistence type="predicted"/>
<dbReference type="Proteomes" id="UP001227101">
    <property type="component" value="Chromosome"/>
</dbReference>
<gene>
    <name evidence="3" type="ORF">QP939_43420</name>
</gene>
<organism evidence="3 4">
    <name type="scientific">Amycolatopsis nalaikhensis</name>
    <dbReference type="NCBI Taxonomy" id="715472"/>
    <lineage>
        <taxon>Bacteria</taxon>
        <taxon>Bacillati</taxon>
        <taxon>Actinomycetota</taxon>
        <taxon>Actinomycetes</taxon>
        <taxon>Pseudonocardiales</taxon>
        <taxon>Pseudonocardiaceae</taxon>
        <taxon>Amycolatopsis</taxon>
    </lineage>
</organism>
<keyword evidence="4" id="KW-1185">Reference proteome</keyword>
<feature type="transmembrane region" description="Helical" evidence="1">
    <location>
        <begin position="727"/>
        <end position="748"/>
    </location>
</feature>
<keyword evidence="1" id="KW-0472">Membrane</keyword>
<feature type="transmembrane region" description="Helical" evidence="1">
    <location>
        <begin position="7"/>
        <end position="30"/>
    </location>
</feature>
<reference evidence="3 4" key="1">
    <citation type="submission" date="2023-06" db="EMBL/GenBank/DDBJ databases">
        <authorList>
            <person name="Oyuntsetseg B."/>
            <person name="Kim S.B."/>
        </authorList>
    </citation>
    <scope>NUCLEOTIDE SEQUENCE [LARGE SCALE GENOMIC DNA]</scope>
    <source>
        <strain evidence="3 4">2-2</strain>
    </source>
</reference>